<dbReference type="RefSeq" id="WP_195000621.1">
    <property type="nucleotide sequence ID" value="NZ_JADLQN010000001.1"/>
</dbReference>
<evidence type="ECO:0000256" key="1">
    <source>
        <dbReference type="SAM" id="Phobius"/>
    </source>
</evidence>
<sequence>MTWTAATRTTANPAAGRARVVPALLVVVVLVAVVAGTVAVTHGNRGPVRTLCAEFDTTFGLYGDAPVTIRGIAVGRVRDIVPDRDRVRVEMSIEDRPLSDRTRAVVVNASLLTDRRVELVDADVPGETEVPADRCLPRDRTRTPVSVSDALGSFSRIADELTRPAADGTTPLSALLDGADRELAGLGPELDRQLRAVARLISAPDAFAAELGALLDNSAELSTFATDQWTDIKTSLITFGPGLELLESTLVIVKTLVGKLATALGPLDRAFNHHFPYLMDALEQSIPAITLARVEAENSRELLATVPGVITMLQNMIDGGDGLAFDYRPPAQCVGPEPDLCRALGANTARLPLPVAVLASAGGRR</sequence>
<protein>
    <submittedName>
        <fullName evidence="3">MCE family protein</fullName>
    </submittedName>
</protein>
<keyword evidence="4" id="KW-1185">Reference proteome</keyword>
<keyword evidence="1" id="KW-0472">Membrane</keyword>
<evidence type="ECO:0000313" key="4">
    <source>
        <dbReference type="Proteomes" id="UP000707731"/>
    </source>
</evidence>
<keyword evidence="1" id="KW-0812">Transmembrane</keyword>
<dbReference type="Proteomes" id="UP000707731">
    <property type="component" value="Unassembled WGS sequence"/>
</dbReference>
<dbReference type="PANTHER" id="PTHR33371">
    <property type="entry name" value="INTERMEMBRANE PHOSPHOLIPID TRANSPORT SYSTEM BINDING PROTEIN MLAD-RELATED"/>
    <property type="match status" value="1"/>
</dbReference>
<dbReference type="Pfam" id="PF02470">
    <property type="entry name" value="MlaD"/>
    <property type="match status" value="1"/>
</dbReference>
<name>A0ABS0D5K8_9NOCA</name>
<proteinExistence type="predicted"/>
<organism evidence="3 4">
    <name type="scientific">Nocardia higoensis</name>
    <dbReference type="NCBI Taxonomy" id="228599"/>
    <lineage>
        <taxon>Bacteria</taxon>
        <taxon>Bacillati</taxon>
        <taxon>Actinomycetota</taxon>
        <taxon>Actinomycetes</taxon>
        <taxon>Mycobacteriales</taxon>
        <taxon>Nocardiaceae</taxon>
        <taxon>Nocardia</taxon>
    </lineage>
</organism>
<gene>
    <name evidence="3" type="ORF">IU449_04210</name>
</gene>
<feature type="transmembrane region" description="Helical" evidence="1">
    <location>
        <begin position="20"/>
        <end position="40"/>
    </location>
</feature>
<dbReference type="EMBL" id="JADLQN010000001">
    <property type="protein sequence ID" value="MBF6353760.1"/>
    <property type="molecule type" value="Genomic_DNA"/>
</dbReference>
<dbReference type="PANTHER" id="PTHR33371:SF4">
    <property type="entry name" value="INTERMEMBRANE PHOSPHOLIPID TRANSPORT SYSTEM BINDING PROTEIN MLAD"/>
    <property type="match status" value="1"/>
</dbReference>
<evidence type="ECO:0000259" key="2">
    <source>
        <dbReference type="Pfam" id="PF02470"/>
    </source>
</evidence>
<keyword evidence="1" id="KW-1133">Transmembrane helix</keyword>
<feature type="domain" description="Mce/MlaD" evidence="2">
    <location>
        <begin position="50"/>
        <end position="120"/>
    </location>
</feature>
<evidence type="ECO:0000313" key="3">
    <source>
        <dbReference type="EMBL" id="MBF6353760.1"/>
    </source>
</evidence>
<dbReference type="InterPro" id="IPR052336">
    <property type="entry name" value="MlaD_Phospholipid_Transporter"/>
</dbReference>
<comment type="caution">
    <text evidence="3">The sequence shown here is derived from an EMBL/GenBank/DDBJ whole genome shotgun (WGS) entry which is preliminary data.</text>
</comment>
<accession>A0ABS0D5K8</accession>
<dbReference type="InterPro" id="IPR003399">
    <property type="entry name" value="Mce/MlaD"/>
</dbReference>
<reference evidence="3 4" key="1">
    <citation type="submission" date="2020-10" db="EMBL/GenBank/DDBJ databases">
        <title>Identification of Nocardia species via Next-generation sequencing and recognition of intraspecies genetic diversity.</title>
        <authorList>
            <person name="Li P."/>
            <person name="Li P."/>
            <person name="Lu B."/>
        </authorList>
    </citation>
    <scope>NUCLEOTIDE SEQUENCE [LARGE SCALE GENOMIC DNA]</scope>
    <source>
        <strain evidence="3 4">BJ06-0143</strain>
    </source>
</reference>